<protein>
    <submittedName>
        <fullName evidence="1">Uncharacterized protein</fullName>
    </submittedName>
</protein>
<gene>
    <name evidence="1" type="ORF">A2786_01620</name>
</gene>
<dbReference type="EMBL" id="MHCJ01000003">
    <property type="protein sequence ID" value="OGY18197.1"/>
    <property type="molecule type" value="Genomic_DNA"/>
</dbReference>
<dbReference type="Proteomes" id="UP000179233">
    <property type="component" value="Unassembled WGS sequence"/>
</dbReference>
<evidence type="ECO:0000313" key="2">
    <source>
        <dbReference type="Proteomes" id="UP000179233"/>
    </source>
</evidence>
<evidence type="ECO:0000313" key="1">
    <source>
        <dbReference type="EMBL" id="OGY18197.1"/>
    </source>
</evidence>
<organism evidence="1 2">
    <name type="scientific">Candidatus Chisholmbacteria bacterium RIFCSPHIGHO2_01_FULL_52_32</name>
    <dbReference type="NCBI Taxonomy" id="1797591"/>
    <lineage>
        <taxon>Bacteria</taxon>
        <taxon>Candidatus Chisholmiibacteriota</taxon>
    </lineage>
</organism>
<dbReference type="AlphaFoldDB" id="A0A1G1VSL3"/>
<proteinExistence type="predicted"/>
<name>A0A1G1VSL3_9BACT</name>
<comment type="caution">
    <text evidence="1">The sequence shown here is derived from an EMBL/GenBank/DDBJ whole genome shotgun (WGS) entry which is preliminary data.</text>
</comment>
<reference evidence="1 2" key="1">
    <citation type="journal article" date="2016" name="Nat. Commun.">
        <title>Thousands of microbial genomes shed light on interconnected biogeochemical processes in an aquifer system.</title>
        <authorList>
            <person name="Anantharaman K."/>
            <person name="Brown C.T."/>
            <person name="Hug L.A."/>
            <person name="Sharon I."/>
            <person name="Castelle C.J."/>
            <person name="Probst A.J."/>
            <person name="Thomas B.C."/>
            <person name="Singh A."/>
            <person name="Wilkins M.J."/>
            <person name="Karaoz U."/>
            <person name="Brodie E.L."/>
            <person name="Williams K.H."/>
            <person name="Hubbard S.S."/>
            <person name="Banfield J.F."/>
        </authorList>
    </citation>
    <scope>NUCLEOTIDE SEQUENCE [LARGE SCALE GENOMIC DNA]</scope>
</reference>
<sequence>MSEKSLLRSEVGQGRAVPERKELPGTVVAVACMDEALGYSPGILVAGVGGSAVTAYETGNQTFFPDQKRRLVERVRPVLYHSLGKMADQLGLGFGVTSHVGCGWAGVQGIESISIPRLTQAMSFGLGREYFGHIPFAKEPSALDKPGVAAYTKRSASDHYHNAESIVLTVGGFISQNEIDRIASRHGRPFILSADWLNDVVISGGDIHEALDFLEVEINIARGIAEGVVKPGAFQIFDGQRLDTMTTVRNRAFVHRLLQRFTRA</sequence>
<accession>A0A1G1VSL3</accession>